<comment type="caution">
    <text evidence="3">The sequence shown here is derived from an EMBL/GenBank/DDBJ whole genome shotgun (WGS) entry which is preliminary data.</text>
</comment>
<feature type="transmembrane region" description="Helical" evidence="1">
    <location>
        <begin position="149"/>
        <end position="168"/>
    </location>
</feature>
<keyword evidence="1" id="KW-1133">Transmembrane helix</keyword>
<evidence type="ECO:0000313" key="3">
    <source>
        <dbReference type="EMBL" id="KIL38803.1"/>
    </source>
</evidence>
<dbReference type="SMART" id="SM00014">
    <property type="entry name" value="acidPPc"/>
    <property type="match status" value="1"/>
</dbReference>
<gene>
    <name evidence="3" type="ORF">SD70_24290</name>
</gene>
<dbReference type="CDD" id="cd03385">
    <property type="entry name" value="PAP2_BcrC_like"/>
    <property type="match status" value="1"/>
</dbReference>
<feature type="domain" description="Phosphatidic acid phosphatase type 2/haloperoxidase" evidence="2">
    <location>
        <begin position="55"/>
        <end position="164"/>
    </location>
</feature>
<dbReference type="Pfam" id="PF01569">
    <property type="entry name" value="PAP2"/>
    <property type="match status" value="1"/>
</dbReference>
<feature type="transmembrane region" description="Helical" evidence="1">
    <location>
        <begin position="99"/>
        <end position="119"/>
    </location>
</feature>
<accession>A0ABR5ACP4</accession>
<dbReference type="SUPFAM" id="SSF48317">
    <property type="entry name" value="Acid phosphatase/Vanadium-dependent haloperoxidase"/>
    <property type="match status" value="1"/>
</dbReference>
<feature type="transmembrane region" description="Helical" evidence="1">
    <location>
        <begin position="60"/>
        <end position="79"/>
    </location>
</feature>
<name>A0ABR5ACP4_9BACL</name>
<dbReference type="Proteomes" id="UP000031967">
    <property type="component" value="Unassembled WGS sequence"/>
</dbReference>
<evidence type="ECO:0000259" key="2">
    <source>
        <dbReference type="SMART" id="SM00014"/>
    </source>
</evidence>
<proteinExistence type="predicted"/>
<dbReference type="InterPro" id="IPR036938">
    <property type="entry name" value="PAP2/HPO_sf"/>
</dbReference>
<keyword evidence="4" id="KW-1185">Reference proteome</keyword>
<keyword evidence="1" id="KW-0472">Membrane</keyword>
<feature type="transmembrane region" description="Helical" evidence="1">
    <location>
        <begin position="126"/>
        <end position="143"/>
    </location>
</feature>
<evidence type="ECO:0000313" key="4">
    <source>
        <dbReference type="Proteomes" id="UP000031967"/>
    </source>
</evidence>
<dbReference type="PANTHER" id="PTHR14969">
    <property type="entry name" value="SPHINGOSINE-1-PHOSPHATE PHOSPHOHYDROLASE"/>
    <property type="match status" value="1"/>
</dbReference>
<evidence type="ECO:0000256" key="1">
    <source>
        <dbReference type="SAM" id="Phobius"/>
    </source>
</evidence>
<dbReference type="EMBL" id="JXAK01000051">
    <property type="protein sequence ID" value="KIL38803.1"/>
    <property type="molecule type" value="Genomic_DNA"/>
</dbReference>
<dbReference type="InterPro" id="IPR000326">
    <property type="entry name" value="PAP2/HPO"/>
</dbReference>
<keyword evidence="1" id="KW-0812">Transmembrane</keyword>
<sequence>MVLQLDYQLFQLINGLAGTASFLNPVMRFLAQDGEYMFYLGVIVYWFIRTESNRRMIVQAVTAACLALGVSGLIGDLFYRDRPFVAHKVFQLIPHAANASFPSDHAIGAFVIATTIWLFRKRDGRLWLVLAACVAVSRVWTGVHYPSDVVGGALIGIAVAAGVHQLFARSRFAQKGLYAGIGLYERLEHKIWPKRPETLTVTPPGVQK</sequence>
<dbReference type="InterPro" id="IPR033879">
    <property type="entry name" value="UPP_Pase"/>
</dbReference>
<feature type="transmembrane region" description="Helical" evidence="1">
    <location>
        <begin position="29"/>
        <end position="48"/>
    </location>
</feature>
<protein>
    <recommendedName>
        <fullName evidence="2">Phosphatidic acid phosphatase type 2/haloperoxidase domain-containing protein</fullName>
    </recommendedName>
</protein>
<dbReference type="Gene3D" id="1.20.144.10">
    <property type="entry name" value="Phosphatidic acid phosphatase type 2/haloperoxidase"/>
    <property type="match status" value="1"/>
</dbReference>
<reference evidence="3 4" key="1">
    <citation type="submission" date="2014-12" db="EMBL/GenBank/DDBJ databases">
        <title>Draft genome sequence of Paenibacillus kamchatkensis strain B-2647.</title>
        <authorList>
            <person name="Karlyshev A.V."/>
            <person name="Kudryashova E.B."/>
        </authorList>
    </citation>
    <scope>NUCLEOTIDE SEQUENCE [LARGE SCALE GENOMIC DNA]</scope>
    <source>
        <strain evidence="3 4">VKM B-2647</strain>
    </source>
</reference>
<dbReference type="PANTHER" id="PTHR14969:SF58">
    <property type="entry name" value="UNDECAPRENYL-DIPHOSPHATASE BCRC"/>
    <property type="match status" value="1"/>
</dbReference>
<organism evidence="3 4">
    <name type="scientific">Gordoniibacillus kamchatkensis</name>
    <dbReference type="NCBI Taxonomy" id="1590651"/>
    <lineage>
        <taxon>Bacteria</taxon>
        <taxon>Bacillati</taxon>
        <taxon>Bacillota</taxon>
        <taxon>Bacilli</taxon>
        <taxon>Bacillales</taxon>
        <taxon>Paenibacillaceae</taxon>
        <taxon>Gordoniibacillus</taxon>
    </lineage>
</organism>